<dbReference type="Gene3D" id="1.25.40.420">
    <property type="match status" value="1"/>
</dbReference>
<feature type="domain" description="TLDc" evidence="1">
    <location>
        <begin position="144"/>
        <end position="324"/>
    </location>
</feature>
<proteinExistence type="predicted"/>
<dbReference type="Proteomes" id="UP000266673">
    <property type="component" value="Unassembled WGS sequence"/>
</dbReference>
<accession>A0A397VJX6</accession>
<evidence type="ECO:0000259" key="1">
    <source>
        <dbReference type="PROSITE" id="PS51886"/>
    </source>
</evidence>
<dbReference type="Pfam" id="PF07534">
    <property type="entry name" value="TLD"/>
    <property type="match status" value="1"/>
</dbReference>
<reference evidence="2 3" key="1">
    <citation type="submission" date="2018-06" db="EMBL/GenBank/DDBJ databases">
        <title>Comparative genomics reveals the genomic features of Rhizophagus irregularis, R. cerebriforme, R. diaphanum and Gigaspora rosea, and their symbiotic lifestyle signature.</title>
        <authorList>
            <person name="Morin E."/>
            <person name="San Clemente H."/>
            <person name="Chen E.C.H."/>
            <person name="De La Providencia I."/>
            <person name="Hainaut M."/>
            <person name="Kuo A."/>
            <person name="Kohler A."/>
            <person name="Murat C."/>
            <person name="Tang N."/>
            <person name="Roy S."/>
            <person name="Loubradou J."/>
            <person name="Henrissat B."/>
            <person name="Grigoriev I.V."/>
            <person name="Corradi N."/>
            <person name="Roux C."/>
            <person name="Martin F.M."/>
        </authorList>
    </citation>
    <scope>NUCLEOTIDE SEQUENCE [LARGE SCALE GENOMIC DNA]</scope>
    <source>
        <strain evidence="2 3">DAOM 194757</strain>
    </source>
</reference>
<gene>
    <name evidence="2" type="ORF">C2G38_1028693</name>
</gene>
<comment type="caution">
    <text evidence="2">The sequence shown here is derived from an EMBL/GenBank/DDBJ whole genome shotgun (WGS) entry which is preliminary data.</text>
</comment>
<keyword evidence="3" id="KW-1185">Reference proteome</keyword>
<dbReference type="PROSITE" id="PS51886">
    <property type="entry name" value="TLDC"/>
    <property type="match status" value="1"/>
</dbReference>
<dbReference type="AlphaFoldDB" id="A0A397VJX6"/>
<evidence type="ECO:0000313" key="3">
    <source>
        <dbReference type="Proteomes" id="UP000266673"/>
    </source>
</evidence>
<organism evidence="2 3">
    <name type="scientific">Gigaspora rosea</name>
    <dbReference type="NCBI Taxonomy" id="44941"/>
    <lineage>
        <taxon>Eukaryota</taxon>
        <taxon>Fungi</taxon>
        <taxon>Fungi incertae sedis</taxon>
        <taxon>Mucoromycota</taxon>
        <taxon>Glomeromycotina</taxon>
        <taxon>Glomeromycetes</taxon>
        <taxon>Diversisporales</taxon>
        <taxon>Gigasporaceae</taxon>
        <taxon>Gigaspora</taxon>
    </lineage>
</organism>
<dbReference type="InterPro" id="IPR006571">
    <property type="entry name" value="TLDc_dom"/>
</dbReference>
<name>A0A397VJX6_9GLOM</name>
<sequence length="329" mass="38143">MVKYPNKIFDSENFTSLQENALVSLISRDDLQMEEVKIWNRVIEWGIAQNPDLPSNPEDWSHENFLALKTTLRKCLPLIRYFQMSGVDIIDNVQPYQQILEKNLWNDIVKKLAIPNRPVSSIILPPRIISTPTLPTRVTEPFSMVISDEHAAKIASWIDRKDYSYSVTNNPYEFELLLRGTRDGFTKDSFWNLCDKRTHLVVIIKVKGTNEILGGYNPVGWDKQWDDLPATKSCNDSFIFSLQNGTVQNSILSRVTNPQNAIYCYWTHGPIFGCRPCIFVMCDNFNQNNTCFLQNSWDYEKSIRTYTGDTSYFSAEEYEIFQISRKSLI</sequence>
<dbReference type="OrthoDB" id="5430411at2759"/>
<dbReference type="EMBL" id="QKWP01000323">
    <property type="protein sequence ID" value="RIB22131.1"/>
    <property type="molecule type" value="Genomic_DNA"/>
</dbReference>
<evidence type="ECO:0000313" key="2">
    <source>
        <dbReference type="EMBL" id="RIB22131.1"/>
    </source>
</evidence>
<protein>
    <recommendedName>
        <fullName evidence="1">TLDc domain-containing protein</fullName>
    </recommendedName>
</protein>